<name>A0AAW7Z4D5_9ALTE</name>
<protein>
    <submittedName>
        <fullName evidence="1">Uncharacterized protein</fullName>
    </submittedName>
</protein>
<sequence length="116" mass="12217">MMGKFKDAMQTMADGIGDLSKLDVVTFQGSVTLNAADTAPLKFDDVMSSAMGNATVAVKVLASTQTSIDGDIVAFYDKDITEEQRLAHADLVLAGAESRAASIEFVRSIVGEIADL</sequence>
<proteinExistence type="predicted"/>
<comment type="caution">
    <text evidence="1">The sequence shown here is derived from an EMBL/GenBank/DDBJ whole genome shotgun (WGS) entry which is preliminary data.</text>
</comment>
<evidence type="ECO:0000313" key="2">
    <source>
        <dbReference type="Proteomes" id="UP001170717"/>
    </source>
</evidence>
<dbReference type="AlphaFoldDB" id="A0AAW7Z4D5"/>
<accession>A0AAW7Z4D5</accession>
<dbReference type="RefSeq" id="WP_138118201.1">
    <property type="nucleotide sequence ID" value="NZ_CANLMS010000001.1"/>
</dbReference>
<dbReference type="GeneID" id="83259122"/>
<reference evidence="1" key="1">
    <citation type="submission" date="2023-07" db="EMBL/GenBank/DDBJ databases">
        <title>Genome content predicts the carbon catabolic preferences of heterotrophic bacteria.</title>
        <authorList>
            <person name="Gralka M."/>
        </authorList>
    </citation>
    <scope>NUCLEOTIDE SEQUENCE</scope>
    <source>
        <strain evidence="1">F2M12</strain>
    </source>
</reference>
<dbReference type="EMBL" id="JAUOQI010000006">
    <property type="protein sequence ID" value="MDO6577935.1"/>
    <property type="molecule type" value="Genomic_DNA"/>
</dbReference>
<gene>
    <name evidence="1" type="ORF">Q4527_11055</name>
</gene>
<dbReference type="Proteomes" id="UP001170717">
    <property type="component" value="Unassembled WGS sequence"/>
</dbReference>
<organism evidence="1 2">
    <name type="scientific">Alteromonas stellipolaris</name>
    <dbReference type="NCBI Taxonomy" id="233316"/>
    <lineage>
        <taxon>Bacteria</taxon>
        <taxon>Pseudomonadati</taxon>
        <taxon>Pseudomonadota</taxon>
        <taxon>Gammaproteobacteria</taxon>
        <taxon>Alteromonadales</taxon>
        <taxon>Alteromonadaceae</taxon>
        <taxon>Alteromonas/Salinimonas group</taxon>
        <taxon>Alteromonas</taxon>
    </lineage>
</organism>
<evidence type="ECO:0000313" key="1">
    <source>
        <dbReference type="EMBL" id="MDO6577935.1"/>
    </source>
</evidence>